<feature type="transmembrane region" description="Helical" evidence="10">
    <location>
        <begin position="254"/>
        <end position="274"/>
    </location>
</feature>
<dbReference type="Gene3D" id="3.40.30.10">
    <property type="entry name" value="Glutaredoxin"/>
    <property type="match status" value="1"/>
</dbReference>
<feature type="transmembrane region" description="Helical" evidence="10">
    <location>
        <begin position="85"/>
        <end position="109"/>
    </location>
</feature>
<dbReference type="PROSITE" id="PS50262">
    <property type="entry name" value="G_PROTEIN_RECEP_F1_2"/>
    <property type="match status" value="1"/>
</dbReference>
<keyword evidence="2" id="KW-1003">Cell membrane</keyword>
<dbReference type="Gene3D" id="1.20.1070.10">
    <property type="entry name" value="Rhodopsin 7-helix transmembrane proteins"/>
    <property type="match status" value="1"/>
</dbReference>
<proteinExistence type="predicted"/>
<evidence type="ECO:0000256" key="4">
    <source>
        <dbReference type="ARBA" id="ARBA00022989"/>
    </source>
</evidence>
<evidence type="ECO:0000256" key="1">
    <source>
        <dbReference type="ARBA" id="ARBA00004651"/>
    </source>
</evidence>
<reference evidence="12" key="1">
    <citation type="submission" date="2021-02" db="EMBL/GenBank/DDBJ databases">
        <authorList>
            <person name="Nowell W R."/>
        </authorList>
    </citation>
    <scope>NUCLEOTIDE SEQUENCE</scope>
</reference>
<organism evidence="12 13">
    <name type="scientific">Adineta ricciae</name>
    <name type="common">Rotifer</name>
    <dbReference type="NCBI Taxonomy" id="249248"/>
    <lineage>
        <taxon>Eukaryota</taxon>
        <taxon>Metazoa</taxon>
        <taxon>Spiralia</taxon>
        <taxon>Gnathifera</taxon>
        <taxon>Rotifera</taxon>
        <taxon>Eurotatoria</taxon>
        <taxon>Bdelloidea</taxon>
        <taxon>Adinetida</taxon>
        <taxon>Adinetidae</taxon>
        <taxon>Adineta</taxon>
    </lineage>
</organism>
<comment type="caution">
    <text evidence="12">The sequence shown here is derived from an EMBL/GenBank/DDBJ whole genome shotgun (WGS) entry which is preliminary data.</text>
</comment>
<feature type="transmembrane region" description="Helical" evidence="10">
    <location>
        <begin position="51"/>
        <end position="73"/>
    </location>
</feature>
<evidence type="ECO:0000259" key="11">
    <source>
        <dbReference type="PROSITE" id="PS50262"/>
    </source>
</evidence>
<comment type="subcellular location">
    <subcellularLocation>
        <location evidence="1">Cell membrane</location>
        <topology evidence="1">Multi-pass membrane protein</topology>
    </subcellularLocation>
</comment>
<feature type="transmembrane region" description="Helical" evidence="10">
    <location>
        <begin position="20"/>
        <end position="39"/>
    </location>
</feature>
<evidence type="ECO:0000313" key="13">
    <source>
        <dbReference type="Proteomes" id="UP000663852"/>
    </source>
</evidence>
<dbReference type="InterPro" id="IPR011893">
    <property type="entry name" value="Selenoprotein_Rdx-typ"/>
</dbReference>
<dbReference type="EMBL" id="CAJNOJ010000061">
    <property type="protein sequence ID" value="CAF0998612.1"/>
    <property type="molecule type" value="Genomic_DNA"/>
</dbReference>
<feature type="domain" description="G-protein coupled receptors family 1 profile" evidence="11">
    <location>
        <begin position="31"/>
        <end position="243"/>
    </location>
</feature>
<feature type="transmembrane region" description="Helical" evidence="10">
    <location>
        <begin position="129"/>
        <end position="150"/>
    </location>
</feature>
<dbReference type="Proteomes" id="UP000663852">
    <property type="component" value="Unassembled WGS sequence"/>
</dbReference>
<dbReference type="SUPFAM" id="SSF81321">
    <property type="entry name" value="Family A G protein-coupled receptor-like"/>
    <property type="match status" value="1"/>
</dbReference>
<evidence type="ECO:0000256" key="10">
    <source>
        <dbReference type="SAM" id="Phobius"/>
    </source>
</evidence>
<evidence type="ECO:0000313" key="12">
    <source>
        <dbReference type="EMBL" id="CAF0998612.1"/>
    </source>
</evidence>
<keyword evidence="8" id="KW-0807">Transducer</keyword>
<keyword evidence="7" id="KW-0675">Receptor</keyword>
<dbReference type="OrthoDB" id="5962009at2759"/>
<evidence type="ECO:0000256" key="3">
    <source>
        <dbReference type="ARBA" id="ARBA00022692"/>
    </source>
</evidence>
<evidence type="ECO:0000256" key="2">
    <source>
        <dbReference type="ARBA" id="ARBA00022475"/>
    </source>
</evidence>
<dbReference type="PANTHER" id="PTHR24228">
    <property type="entry name" value="B2 BRADYKININ RECEPTOR/ANGIOTENSIN II RECEPTOR"/>
    <property type="match status" value="1"/>
</dbReference>
<evidence type="ECO:0000256" key="8">
    <source>
        <dbReference type="ARBA" id="ARBA00023224"/>
    </source>
</evidence>
<evidence type="ECO:0000256" key="6">
    <source>
        <dbReference type="ARBA" id="ARBA00023136"/>
    </source>
</evidence>
<keyword evidence="3 10" id="KW-0812">Transmembrane</keyword>
<dbReference type="InterPro" id="IPR036249">
    <property type="entry name" value="Thioredoxin-like_sf"/>
</dbReference>
<gene>
    <name evidence="12" type="ORF">EDS130_LOCUS14765</name>
</gene>
<keyword evidence="9" id="KW-0676">Redox-active center</keyword>
<dbReference type="SUPFAM" id="SSF52833">
    <property type="entry name" value="Thioredoxin-like"/>
    <property type="match status" value="1"/>
</dbReference>
<dbReference type="GO" id="GO:0004930">
    <property type="term" value="F:G protein-coupled receptor activity"/>
    <property type="evidence" value="ECO:0007669"/>
    <property type="project" value="UniProtKB-KW"/>
</dbReference>
<dbReference type="AlphaFoldDB" id="A0A814GN61"/>
<keyword evidence="5" id="KW-0297">G-protein coupled receptor</keyword>
<keyword evidence="4 10" id="KW-1133">Transmembrane helix</keyword>
<sequence length="376" mass="43574">MLHACYNMTWAPAFRPIARGYLALAIPALIFHVLFWLQVATHRSLRQLSMLWVYNYLVADMLLLIQFLVEYFLRTSLPFCISSKLYWTFCSLEAYAPIFFTILEAYMLVGLNITRYYLIVKNLDIATRFPYIFVLISVFLYFAGAGLLIFQVELFGIVTLHKHQHTSSCHLQYRNIITQLVNLIIVLLIPILLNCYFVTLTTVHVRRSQRAVRARHSKHLQLLVQFFVLYILWLALWAPNAFVSHIVADNYPSIYTRFGSITCTLIGPLIFMFIDRRFLKVWKHTLYRVIRCDRPVSQIRPSTQILQRVPDATVSGKVGRRSSFEVTLNNKLIYSKLDNGHFPAFDKIAEEVDNAAQGRDVQTVTEVDKSSSCTIL</sequence>
<dbReference type="GO" id="GO:0005886">
    <property type="term" value="C:plasma membrane"/>
    <property type="evidence" value="ECO:0007669"/>
    <property type="project" value="UniProtKB-SubCell"/>
</dbReference>
<feature type="transmembrane region" description="Helical" evidence="10">
    <location>
        <begin position="180"/>
        <end position="201"/>
    </location>
</feature>
<dbReference type="PANTHER" id="PTHR24228:SF59">
    <property type="entry name" value="NEUROPEPTIDE RECEPTOR 15"/>
    <property type="match status" value="1"/>
</dbReference>
<dbReference type="Pfam" id="PF10262">
    <property type="entry name" value="Rdx"/>
    <property type="match status" value="1"/>
</dbReference>
<evidence type="ECO:0000256" key="7">
    <source>
        <dbReference type="ARBA" id="ARBA00023170"/>
    </source>
</evidence>
<name>A0A814GN61_ADIRI</name>
<keyword evidence="6 10" id="KW-0472">Membrane</keyword>
<evidence type="ECO:0000256" key="5">
    <source>
        <dbReference type="ARBA" id="ARBA00023040"/>
    </source>
</evidence>
<evidence type="ECO:0000256" key="9">
    <source>
        <dbReference type="ARBA" id="ARBA00023284"/>
    </source>
</evidence>
<feature type="transmembrane region" description="Helical" evidence="10">
    <location>
        <begin position="222"/>
        <end position="242"/>
    </location>
</feature>
<dbReference type="InterPro" id="IPR017452">
    <property type="entry name" value="GPCR_Rhodpsn_7TM"/>
</dbReference>
<protein>
    <recommendedName>
        <fullName evidence="11">G-protein coupled receptors family 1 profile domain-containing protein</fullName>
    </recommendedName>
</protein>
<accession>A0A814GN61</accession>